<accession>A0AAX4HSC7</accession>
<dbReference type="RefSeq" id="WP_321397994.1">
    <property type="nucleotide sequence ID" value="NZ_CP139487.1"/>
</dbReference>
<keyword evidence="2" id="KW-1185">Reference proteome</keyword>
<dbReference type="Proteomes" id="UP001324634">
    <property type="component" value="Chromosome"/>
</dbReference>
<evidence type="ECO:0000313" key="1">
    <source>
        <dbReference type="EMBL" id="WPU66131.1"/>
    </source>
</evidence>
<reference evidence="1 2" key="1">
    <citation type="submission" date="2023-11" db="EMBL/GenBank/DDBJ databases">
        <title>Peredibacter starrii A3.12.</title>
        <authorList>
            <person name="Mitchell R.J."/>
        </authorList>
    </citation>
    <scope>NUCLEOTIDE SEQUENCE [LARGE SCALE GENOMIC DNA]</scope>
    <source>
        <strain evidence="1 2">A3.12</strain>
    </source>
</reference>
<sequence length="178" mass="20460">MNKQDKVTAKINLIKLAANNAIEFELDADTDWVREILVEMNENATEKSPEEYLSETSLYISGSIEKKNKPDLGEFLIVKGNIEADYVTECVRTLKPMTVQLDVPFKVAFIDEAMASSELFAEIDETYIENDVYEIYFYNKRTVEFQEMIHEQIFLNYDQYPVLDAESKLEGVDSGDTP</sequence>
<proteinExistence type="predicted"/>
<dbReference type="AlphaFoldDB" id="A0AAX4HSC7"/>
<dbReference type="Pfam" id="PF02620">
    <property type="entry name" value="YceD"/>
    <property type="match status" value="1"/>
</dbReference>
<dbReference type="KEGG" id="psti:SOO65_05170"/>
<protein>
    <submittedName>
        <fullName evidence="1">DUF177 domain-containing protein</fullName>
    </submittedName>
</protein>
<evidence type="ECO:0000313" key="2">
    <source>
        <dbReference type="Proteomes" id="UP001324634"/>
    </source>
</evidence>
<dbReference type="InterPro" id="IPR003772">
    <property type="entry name" value="YceD"/>
</dbReference>
<gene>
    <name evidence="1" type="ORF">SOO65_05170</name>
</gene>
<organism evidence="1 2">
    <name type="scientific">Peredibacter starrii</name>
    <dbReference type="NCBI Taxonomy" id="28202"/>
    <lineage>
        <taxon>Bacteria</taxon>
        <taxon>Pseudomonadati</taxon>
        <taxon>Bdellovibrionota</taxon>
        <taxon>Bacteriovoracia</taxon>
        <taxon>Bacteriovoracales</taxon>
        <taxon>Bacteriovoracaceae</taxon>
        <taxon>Peredibacter</taxon>
    </lineage>
</organism>
<dbReference type="EMBL" id="CP139487">
    <property type="protein sequence ID" value="WPU66131.1"/>
    <property type="molecule type" value="Genomic_DNA"/>
</dbReference>
<name>A0AAX4HSC7_9BACT</name>